<feature type="chain" id="PRO_5047105918" evidence="7">
    <location>
        <begin position="20"/>
        <end position="450"/>
    </location>
</feature>
<evidence type="ECO:0000256" key="5">
    <source>
        <dbReference type="ARBA" id="ARBA00023004"/>
    </source>
</evidence>
<dbReference type="Gene3D" id="1.10.760.10">
    <property type="entry name" value="Cytochrome c-like domain"/>
    <property type="match status" value="1"/>
</dbReference>
<evidence type="ECO:0000256" key="1">
    <source>
        <dbReference type="ARBA" id="ARBA00010062"/>
    </source>
</evidence>
<proteinExistence type="inferred from homology"/>
<feature type="signal peptide" evidence="7">
    <location>
        <begin position="1"/>
        <end position="19"/>
    </location>
</feature>
<dbReference type="SUPFAM" id="SSF46626">
    <property type="entry name" value="Cytochrome c"/>
    <property type="match status" value="1"/>
</dbReference>
<accession>A0ABV6PV79</accession>
<keyword evidence="5 6" id="KW-0408">Iron</keyword>
<reference evidence="9 10" key="1">
    <citation type="submission" date="2024-09" db="EMBL/GenBank/DDBJ databases">
        <authorList>
            <person name="Sun Q."/>
            <person name="Mori K."/>
        </authorList>
    </citation>
    <scope>NUCLEOTIDE SEQUENCE [LARGE SCALE GENOMIC DNA]</scope>
    <source>
        <strain evidence="9 10">NCAIM B.02336</strain>
    </source>
</reference>
<keyword evidence="2 6" id="KW-0349">Heme</keyword>
<name>A0ABV6PV79_9BURK</name>
<evidence type="ECO:0000256" key="3">
    <source>
        <dbReference type="ARBA" id="ARBA00022723"/>
    </source>
</evidence>
<sequence>MNRLMLTLLALLSVPGLAAADDAALALRGRALYQGHVAFARGSEVTALRLPVDMAACARCHGATGAGGREGGQPVPALHAAALRQTRDGRPGFGDDAAVLRAVVQGQGRGGAALAPAMPRYMLQPGEAEALLAYLRRVGTDQDLPPGVRDGVIRLGSVVPLGGPAAGTGAAIVAGLRAGFAEANARGGVHGRRIELQVQDARAGVRQALAAWQAEPVFALVGGLWNEAQEGADALLAQAHLSHVATLVVREQPPRVADWSADLLAPVALQRAALAQALASCRSGTRLAVTHGDGAPVFAAPAADAPRWLAPQADLQAASRHGPPGCIGYTLASAPAVQAALPAGWTQTLVLPMPAAVLEPAADGGGAATPWYRLGLAAARLTTELLSRAGRVLHERALLDALDRMPELELSPGLLVHYGRQRRHGWSPLLVPLGVSIDAAGAVSASRQGG</sequence>
<dbReference type="Proteomes" id="UP001589834">
    <property type="component" value="Unassembled WGS sequence"/>
</dbReference>
<dbReference type="PANTHER" id="PTHR47235">
    <property type="entry name" value="BLR6548 PROTEIN"/>
    <property type="match status" value="1"/>
</dbReference>
<dbReference type="InterPro" id="IPR009056">
    <property type="entry name" value="Cyt_c-like_dom"/>
</dbReference>
<feature type="domain" description="Cytochrome c" evidence="8">
    <location>
        <begin position="24"/>
        <end position="139"/>
    </location>
</feature>
<dbReference type="InterPro" id="IPR028082">
    <property type="entry name" value="Peripla_BP_I"/>
</dbReference>
<keyword evidence="10" id="KW-1185">Reference proteome</keyword>
<dbReference type="PROSITE" id="PS51007">
    <property type="entry name" value="CYTC"/>
    <property type="match status" value="1"/>
</dbReference>
<evidence type="ECO:0000259" key="8">
    <source>
        <dbReference type="PROSITE" id="PS51007"/>
    </source>
</evidence>
<keyword evidence="3 6" id="KW-0479">Metal-binding</keyword>
<evidence type="ECO:0000313" key="9">
    <source>
        <dbReference type="EMBL" id="MFC0593752.1"/>
    </source>
</evidence>
<dbReference type="EMBL" id="JBHLTN010000029">
    <property type="protein sequence ID" value="MFC0593752.1"/>
    <property type="molecule type" value="Genomic_DNA"/>
</dbReference>
<keyword evidence="4 7" id="KW-0732">Signal</keyword>
<dbReference type="RefSeq" id="WP_293221384.1">
    <property type="nucleotide sequence ID" value="NZ_JBHLTN010000029.1"/>
</dbReference>
<gene>
    <name evidence="9" type="ORF">ACFFGG_14460</name>
</gene>
<comment type="similarity">
    <text evidence="1">Belongs to the leucine-binding protein family.</text>
</comment>
<dbReference type="PANTHER" id="PTHR47235:SF1">
    <property type="entry name" value="BLR6548 PROTEIN"/>
    <property type="match status" value="1"/>
</dbReference>
<evidence type="ECO:0000256" key="6">
    <source>
        <dbReference type="PROSITE-ProRule" id="PRU00433"/>
    </source>
</evidence>
<evidence type="ECO:0000256" key="4">
    <source>
        <dbReference type="ARBA" id="ARBA00022729"/>
    </source>
</evidence>
<dbReference type="Pfam" id="PF00034">
    <property type="entry name" value="Cytochrom_C"/>
    <property type="match status" value="1"/>
</dbReference>
<protein>
    <submittedName>
        <fullName evidence="9">ABC transporter substrate-binding protein</fullName>
    </submittedName>
</protein>
<dbReference type="SUPFAM" id="SSF53822">
    <property type="entry name" value="Periplasmic binding protein-like I"/>
    <property type="match status" value="1"/>
</dbReference>
<dbReference type="InterPro" id="IPR028081">
    <property type="entry name" value="Leu-bd"/>
</dbReference>
<comment type="caution">
    <text evidence="9">The sequence shown here is derived from an EMBL/GenBank/DDBJ whole genome shotgun (WGS) entry which is preliminary data.</text>
</comment>
<evidence type="ECO:0000256" key="7">
    <source>
        <dbReference type="SAM" id="SignalP"/>
    </source>
</evidence>
<organism evidence="9 10">
    <name type="scientific">Ottowia pentelensis</name>
    <dbReference type="NCBI Taxonomy" id="511108"/>
    <lineage>
        <taxon>Bacteria</taxon>
        <taxon>Pseudomonadati</taxon>
        <taxon>Pseudomonadota</taxon>
        <taxon>Betaproteobacteria</taxon>
        <taxon>Burkholderiales</taxon>
        <taxon>Comamonadaceae</taxon>
        <taxon>Ottowia</taxon>
    </lineage>
</organism>
<dbReference type="Gene3D" id="3.40.50.2300">
    <property type="match status" value="1"/>
</dbReference>
<dbReference type="Pfam" id="PF13458">
    <property type="entry name" value="Peripla_BP_6"/>
    <property type="match status" value="1"/>
</dbReference>
<evidence type="ECO:0000313" key="10">
    <source>
        <dbReference type="Proteomes" id="UP001589834"/>
    </source>
</evidence>
<evidence type="ECO:0000256" key="2">
    <source>
        <dbReference type="ARBA" id="ARBA00022617"/>
    </source>
</evidence>
<dbReference type="InterPro" id="IPR036909">
    <property type="entry name" value="Cyt_c-like_dom_sf"/>
</dbReference>